<evidence type="ECO:0000313" key="1">
    <source>
        <dbReference type="EMBL" id="SVA44279.1"/>
    </source>
</evidence>
<organism evidence="1">
    <name type="scientific">marine metagenome</name>
    <dbReference type="NCBI Taxonomy" id="408172"/>
    <lineage>
        <taxon>unclassified sequences</taxon>
        <taxon>metagenomes</taxon>
        <taxon>ecological metagenomes</taxon>
    </lineage>
</organism>
<sequence>MADKKITALTDLSTGIAGADLLHVIDDPTGTPINKKVSVTNFINNLPSFIGFSNSYEDISDATQTAVSITHAVTLLQTSGAVATTLADGTVIGQVKVIINDTDGGASECTPADPLGFANIDFEDDGDTITLMWTGTSWAVIGSVDISTAASAGIAEVADD</sequence>
<proteinExistence type="predicted"/>
<name>A0A381VVE1_9ZZZZ</name>
<dbReference type="AlphaFoldDB" id="A0A381VVE1"/>
<protein>
    <submittedName>
        <fullName evidence="1">Uncharacterized protein</fullName>
    </submittedName>
</protein>
<dbReference type="EMBL" id="UINC01009904">
    <property type="protein sequence ID" value="SVA44279.1"/>
    <property type="molecule type" value="Genomic_DNA"/>
</dbReference>
<accession>A0A381VVE1</accession>
<reference evidence="1" key="1">
    <citation type="submission" date="2018-05" db="EMBL/GenBank/DDBJ databases">
        <authorList>
            <person name="Lanie J.A."/>
            <person name="Ng W.-L."/>
            <person name="Kazmierczak K.M."/>
            <person name="Andrzejewski T.M."/>
            <person name="Davidsen T.M."/>
            <person name="Wayne K.J."/>
            <person name="Tettelin H."/>
            <person name="Glass J.I."/>
            <person name="Rusch D."/>
            <person name="Podicherti R."/>
            <person name="Tsui H.-C.T."/>
            <person name="Winkler M.E."/>
        </authorList>
    </citation>
    <scope>NUCLEOTIDE SEQUENCE</scope>
</reference>
<gene>
    <name evidence="1" type="ORF">METZ01_LOCUS97133</name>
</gene>